<keyword evidence="8" id="KW-0808">Transferase</keyword>
<comment type="caution">
    <text evidence="12">The sequence shown here is derived from an EMBL/GenBank/DDBJ whole genome shotgun (WGS) entry which is preliminary data.</text>
</comment>
<dbReference type="Proteomes" id="UP001151760">
    <property type="component" value="Unassembled WGS sequence"/>
</dbReference>
<dbReference type="Gene3D" id="3.30.420.10">
    <property type="entry name" value="Ribonuclease H-like superfamily/Ribonuclease H"/>
    <property type="match status" value="1"/>
</dbReference>
<proteinExistence type="predicted"/>
<keyword evidence="3" id="KW-0255">Endonuclease</keyword>
<evidence type="ECO:0000256" key="6">
    <source>
        <dbReference type="ARBA" id="ARBA00022908"/>
    </source>
</evidence>
<keyword evidence="7" id="KW-0695">RNA-directed DNA polymerase</keyword>
<name>A0ABQ4YSJ8_9ASTR</name>
<evidence type="ECO:0000259" key="11">
    <source>
        <dbReference type="PROSITE" id="PS50994"/>
    </source>
</evidence>
<keyword evidence="8" id="KW-0239">DNA-directed DNA polymerase</keyword>
<dbReference type="InterPro" id="IPR012337">
    <property type="entry name" value="RNaseH-like_sf"/>
</dbReference>
<evidence type="ECO:0000256" key="9">
    <source>
        <dbReference type="ARBA" id="ARBA00023172"/>
    </source>
</evidence>
<keyword evidence="5" id="KW-0460">Magnesium</keyword>
<evidence type="ECO:0000256" key="5">
    <source>
        <dbReference type="ARBA" id="ARBA00022842"/>
    </source>
</evidence>
<feature type="coiled-coil region" evidence="10">
    <location>
        <begin position="513"/>
        <end position="583"/>
    </location>
</feature>
<protein>
    <submittedName>
        <fullName evidence="12">Retrovirus-related pol polyprotein from transposon TNT 1-94</fullName>
    </submittedName>
</protein>
<evidence type="ECO:0000256" key="2">
    <source>
        <dbReference type="ARBA" id="ARBA00022723"/>
    </source>
</evidence>
<dbReference type="PANTHER" id="PTHR42648">
    <property type="entry name" value="TRANSPOSASE, PUTATIVE-RELATED"/>
    <property type="match status" value="1"/>
</dbReference>
<dbReference type="InterPro" id="IPR036397">
    <property type="entry name" value="RNaseH_sf"/>
</dbReference>
<dbReference type="InterPro" id="IPR001584">
    <property type="entry name" value="Integrase_cat-core"/>
</dbReference>
<evidence type="ECO:0000256" key="7">
    <source>
        <dbReference type="ARBA" id="ARBA00022918"/>
    </source>
</evidence>
<keyword evidence="2" id="KW-0479">Metal-binding</keyword>
<keyword evidence="1" id="KW-0540">Nuclease</keyword>
<accession>A0ABQ4YSJ8</accession>
<evidence type="ECO:0000313" key="12">
    <source>
        <dbReference type="EMBL" id="GJS79975.1"/>
    </source>
</evidence>
<gene>
    <name evidence="12" type="ORF">Tco_0729856</name>
</gene>
<feature type="domain" description="Integrase catalytic" evidence="11">
    <location>
        <begin position="713"/>
        <end position="875"/>
    </location>
</feature>
<feature type="coiled-coil region" evidence="10">
    <location>
        <begin position="219"/>
        <end position="258"/>
    </location>
</feature>
<dbReference type="PANTHER" id="PTHR42648:SF11">
    <property type="entry name" value="TRANSPOSON TY4-P GAG-POL POLYPROTEIN"/>
    <property type="match status" value="1"/>
</dbReference>
<sequence length="930" mass="105477">MTESPFGDSGFVVLVFYPGDDLIACLNNAMAFLTAVASSRFPSTNNQLKTASNPRNQATIQDGRAMLLVQGEIQQVDKLELLNATTAKEKAMLAEAQEAGQILDEEQLAFLADPGILADQAQTIIPHDAAFQTRDLDTYDSDGDYLSTAQAVLMANISNYGSDIISEVPNSETYLNDRDNQSVHALQDFEQTLVIATVQDTNLQAQQDSMILSMIEQISDQMTNHVNNWEKANKEQKNESITAELERYKERVKIFKQRLNIDLSSREKMIDSQMDDMIKEKLALKENENKIDLEKNIKELDNIVYKAGQSTQTVHMLTKPQSFYGNIHKQALDYQNPFYLKKAQRIKPTLYDGCVISEKHDAMPMVDDEETLILEEESRSKMSEKAKDPEAIKQNISHKPIDYEKLNRLTEDFGKHFSSQQELSAEQAFWFRIVNPSIEPSYTPPVIVDVPSELSKVSLVNASLKKLKFHLTQFDSVVRKRTTPSALEEGYYLRENTKEENVNPDKCDLEPINKELENNVAKLISENERLCNEINHVKQVFKDQFESIKQTRVRHKEQCESLINKLNLKSMELEDLKAQIQDKVFVITSLKNDLRKLKGKEIIENVVHIPSANTIAPGMFKLDIELLPPRLLQNREVYIDYLRNTQEQANILWEIVEQAKAKQPLDGELDLAGKYATRIQEFLVYVQDMCPNAITPSAKKVTVKLMNNVKKVRFAEPLTSSSCPDCTVRFGNDQIARIIGYGEYQLGNVVISRTKDEAPAAIIKCIKNIQVRLKATVQNVRTDNGTKFVNQTLREWYENVGITHQTSVARTLQQNGVVERQNQTLIEAARTMLIFSKALLFLWAEAINTACYTQNRSLICLRYNKTSYELMQDKKPDLSVFYVFGSLCYPTNNHEDLVPEAGALRAKVLANSPMSTSIDQDASSTSITSS</sequence>
<dbReference type="InterPro" id="IPR039537">
    <property type="entry name" value="Retrotran_Ty1/copia-like"/>
</dbReference>
<keyword evidence="8" id="KW-0548">Nucleotidyltransferase</keyword>
<keyword evidence="9" id="KW-0233">DNA recombination</keyword>
<evidence type="ECO:0000256" key="3">
    <source>
        <dbReference type="ARBA" id="ARBA00022759"/>
    </source>
</evidence>
<organism evidence="12 13">
    <name type="scientific">Tanacetum coccineum</name>
    <dbReference type="NCBI Taxonomy" id="301880"/>
    <lineage>
        <taxon>Eukaryota</taxon>
        <taxon>Viridiplantae</taxon>
        <taxon>Streptophyta</taxon>
        <taxon>Embryophyta</taxon>
        <taxon>Tracheophyta</taxon>
        <taxon>Spermatophyta</taxon>
        <taxon>Magnoliopsida</taxon>
        <taxon>eudicotyledons</taxon>
        <taxon>Gunneridae</taxon>
        <taxon>Pentapetalae</taxon>
        <taxon>asterids</taxon>
        <taxon>campanulids</taxon>
        <taxon>Asterales</taxon>
        <taxon>Asteraceae</taxon>
        <taxon>Asteroideae</taxon>
        <taxon>Anthemideae</taxon>
        <taxon>Anthemidinae</taxon>
        <taxon>Tanacetum</taxon>
    </lineage>
</organism>
<keyword evidence="6" id="KW-0229">DNA integration</keyword>
<keyword evidence="13" id="KW-1185">Reference proteome</keyword>
<evidence type="ECO:0000256" key="4">
    <source>
        <dbReference type="ARBA" id="ARBA00022801"/>
    </source>
</evidence>
<reference evidence="12" key="2">
    <citation type="submission" date="2022-01" db="EMBL/GenBank/DDBJ databases">
        <authorList>
            <person name="Yamashiro T."/>
            <person name="Shiraishi A."/>
            <person name="Satake H."/>
            <person name="Nakayama K."/>
        </authorList>
    </citation>
    <scope>NUCLEOTIDE SEQUENCE</scope>
</reference>
<dbReference type="EMBL" id="BQNB010010637">
    <property type="protein sequence ID" value="GJS79975.1"/>
    <property type="molecule type" value="Genomic_DNA"/>
</dbReference>
<reference evidence="12" key="1">
    <citation type="journal article" date="2022" name="Int. J. Mol. Sci.">
        <title>Draft Genome of Tanacetum Coccineum: Genomic Comparison of Closely Related Tanacetum-Family Plants.</title>
        <authorList>
            <person name="Yamashiro T."/>
            <person name="Shiraishi A."/>
            <person name="Nakayama K."/>
            <person name="Satake H."/>
        </authorList>
    </citation>
    <scope>NUCLEOTIDE SEQUENCE</scope>
</reference>
<keyword evidence="4" id="KW-0378">Hydrolase</keyword>
<evidence type="ECO:0000313" key="13">
    <source>
        <dbReference type="Proteomes" id="UP001151760"/>
    </source>
</evidence>
<evidence type="ECO:0000256" key="8">
    <source>
        <dbReference type="ARBA" id="ARBA00022932"/>
    </source>
</evidence>
<dbReference type="PROSITE" id="PS50994">
    <property type="entry name" value="INTEGRASE"/>
    <property type="match status" value="1"/>
</dbReference>
<evidence type="ECO:0000256" key="10">
    <source>
        <dbReference type="SAM" id="Coils"/>
    </source>
</evidence>
<evidence type="ECO:0000256" key="1">
    <source>
        <dbReference type="ARBA" id="ARBA00022722"/>
    </source>
</evidence>
<dbReference type="SUPFAM" id="SSF53098">
    <property type="entry name" value="Ribonuclease H-like"/>
    <property type="match status" value="1"/>
</dbReference>
<keyword evidence="10" id="KW-0175">Coiled coil</keyword>